<accession>A0ABW0VPZ6</accession>
<dbReference type="EMBL" id="JBHSOW010000007">
    <property type="protein sequence ID" value="MFC5647827.1"/>
    <property type="molecule type" value="Genomic_DNA"/>
</dbReference>
<gene>
    <name evidence="1" type="ORF">ACFPYJ_01590</name>
</gene>
<proteinExistence type="predicted"/>
<comment type="caution">
    <text evidence="1">The sequence shown here is derived from an EMBL/GenBank/DDBJ whole genome shotgun (WGS) entry which is preliminary data.</text>
</comment>
<protein>
    <recommendedName>
        <fullName evidence="3">HNH nuclease domain-containing protein</fullName>
    </recommendedName>
</protein>
<evidence type="ECO:0000313" key="2">
    <source>
        <dbReference type="Proteomes" id="UP001596047"/>
    </source>
</evidence>
<sequence>MLYHGNFMYSVYPKAGKVYLTTPYKGGFRKTVVSLEQLPRIIDNVFSIYPYESNSGAIRYRFYSKKTKRTMVLARWLTNCPEDLEVDHFPLHNPSINTNDNLRCVPAWVNQRNRRNNVSSSDHFGVYLKNNHWCVFAKDENKKFKQVMKFPLNALEQAKDKQRKAQLGFNYDGLYSQIMDSFGAELPLEAREYFERIVKQAGVHKGA</sequence>
<reference evidence="2" key="1">
    <citation type="journal article" date="2019" name="Int. J. Syst. Evol. Microbiol.">
        <title>The Global Catalogue of Microorganisms (GCM) 10K type strain sequencing project: providing services to taxonomists for standard genome sequencing and annotation.</title>
        <authorList>
            <consortium name="The Broad Institute Genomics Platform"/>
            <consortium name="The Broad Institute Genome Sequencing Center for Infectious Disease"/>
            <person name="Wu L."/>
            <person name="Ma J."/>
        </authorList>
    </citation>
    <scope>NUCLEOTIDE SEQUENCE [LARGE SCALE GENOMIC DNA]</scope>
    <source>
        <strain evidence="2">CGMCC 1.3240</strain>
    </source>
</reference>
<evidence type="ECO:0008006" key="3">
    <source>
        <dbReference type="Google" id="ProtNLM"/>
    </source>
</evidence>
<keyword evidence="2" id="KW-1185">Reference proteome</keyword>
<organism evidence="1 2">
    <name type="scientific">Paenibacillus solisilvae</name>
    <dbReference type="NCBI Taxonomy" id="2486751"/>
    <lineage>
        <taxon>Bacteria</taxon>
        <taxon>Bacillati</taxon>
        <taxon>Bacillota</taxon>
        <taxon>Bacilli</taxon>
        <taxon>Bacillales</taxon>
        <taxon>Paenibacillaceae</taxon>
        <taxon>Paenibacillus</taxon>
    </lineage>
</organism>
<name>A0ABW0VPZ6_9BACL</name>
<evidence type="ECO:0000313" key="1">
    <source>
        <dbReference type="EMBL" id="MFC5647827.1"/>
    </source>
</evidence>
<dbReference type="Proteomes" id="UP001596047">
    <property type="component" value="Unassembled WGS sequence"/>
</dbReference>